<evidence type="ECO:0000259" key="2">
    <source>
        <dbReference type="PROSITE" id="PS51848"/>
    </source>
</evidence>
<dbReference type="PANTHER" id="PTHR23167:SF46">
    <property type="entry name" value="EPS15 HOMOLOGY DOMAIN CONTAINING PROTEIN-BINDING PROTEIN 1, ISOFORM F"/>
    <property type="match status" value="1"/>
</dbReference>
<feature type="domain" description="BMERB" evidence="2">
    <location>
        <begin position="207"/>
        <end position="375"/>
    </location>
</feature>
<sequence>MYTFSNPSQMYPGSPDKIQLSPASLGGSATRKKIIAPPLSTSIRELFPPTSPPAQPHPSPSLSPPTLHPSPSSPSGSLALKRKGRRAPAPPQVATPKSGRASPTDSTADTLSMDTMSLSSIGTQSQEKQVQEEDQDEVLSWKMQKDMKNHSNKMNGTTDQRVPPPKPSRAFQASQNLTPVTGILRRPSMSKSEAGEWQRKKGPAPPRPVPQKRALKKLPMRIIQQELQDIEIKQTELERQGVLLETSIRSRTENTPNNSVEDATTPSSGPNSIEVEDMILQLFELVNEKNELFRRQTELMYLKREKRLEEEYVELEYQIRCLMLKPPSEKTETDTTQEEELIARLVKVVEQRDEIINCLELDRLREAQEDESIATHMMQYQEKHIDGIENGSSLQVSPKKKKTLKLPKKKKKKEKKDKKDTKADADKDIDETETTEVKKKKKKKKWLF</sequence>
<dbReference type="PROSITE" id="PS51848">
    <property type="entry name" value="BMERB"/>
    <property type="match status" value="1"/>
</dbReference>
<feature type="compositionally biased region" description="Basic residues" evidence="1">
    <location>
        <begin position="438"/>
        <end position="448"/>
    </location>
</feature>
<feature type="region of interest" description="Disordered" evidence="1">
    <location>
        <begin position="388"/>
        <end position="448"/>
    </location>
</feature>
<feature type="compositionally biased region" description="Polar residues" evidence="1">
    <location>
        <begin position="101"/>
        <end position="125"/>
    </location>
</feature>
<reference evidence="3" key="1">
    <citation type="journal article" date="2021" name="Sci. Adv.">
        <title>The American lobster genome reveals insights on longevity, neural, and immune adaptations.</title>
        <authorList>
            <person name="Polinski J.M."/>
            <person name="Zimin A.V."/>
            <person name="Clark K.F."/>
            <person name="Kohn A.B."/>
            <person name="Sadowski N."/>
            <person name="Timp W."/>
            <person name="Ptitsyn A."/>
            <person name="Khanna P."/>
            <person name="Romanova D.Y."/>
            <person name="Williams P."/>
            <person name="Greenwood S.J."/>
            <person name="Moroz L.L."/>
            <person name="Walt D.R."/>
            <person name="Bodnar A.G."/>
        </authorList>
    </citation>
    <scope>NUCLEOTIDE SEQUENCE</scope>
    <source>
        <strain evidence="3">GMGI-L3</strain>
    </source>
</reference>
<dbReference type="InterPro" id="IPR022735">
    <property type="entry name" value="bMERB_dom"/>
</dbReference>
<keyword evidence="4" id="KW-1185">Reference proteome</keyword>
<proteinExistence type="predicted"/>
<dbReference type="SMART" id="SM01203">
    <property type="entry name" value="DUF3585"/>
    <property type="match status" value="1"/>
</dbReference>
<dbReference type="EMBL" id="JAHLQT010011563">
    <property type="protein sequence ID" value="KAG7172190.1"/>
    <property type="molecule type" value="Genomic_DNA"/>
</dbReference>
<dbReference type="Pfam" id="PF12130">
    <property type="entry name" value="bMERB_dom"/>
    <property type="match status" value="1"/>
</dbReference>
<evidence type="ECO:0000256" key="1">
    <source>
        <dbReference type="SAM" id="MobiDB-lite"/>
    </source>
</evidence>
<feature type="compositionally biased region" description="Basic residues" evidence="1">
    <location>
        <begin position="398"/>
        <end position="416"/>
    </location>
</feature>
<comment type="caution">
    <text evidence="3">The sequence shown here is derived from an EMBL/GenBank/DDBJ whole genome shotgun (WGS) entry which is preliminary data.</text>
</comment>
<dbReference type="PANTHER" id="PTHR23167">
    <property type="entry name" value="CALPONIN HOMOLOGY DOMAIN-CONTAINING PROTEIN DDB_G0272472-RELATED"/>
    <property type="match status" value="1"/>
</dbReference>
<feature type="compositionally biased region" description="Polar residues" evidence="1">
    <location>
        <begin position="1"/>
        <end position="11"/>
    </location>
</feature>
<feature type="region of interest" description="Disordered" evidence="1">
    <location>
        <begin position="247"/>
        <end position="272"/>
    </location>
</feature>
<name>A0A8J5N2X4_HOMAM</name>
<dbReference type="InterPro" id="IPR050540">
    <property type="entry name" value="F-actin_Monoox_Mical"/>
</dbReference>
<feature type="compositionally biased region" description="Pro residues" evidence="1">
    <location>
        <begin position="49"/>
        <end position="72"/>
    </location>
</feature>
<organism evidence="3 4">
    <name type="scientific">Homarus americanus</name>
    <name type="common">American lobster</name>
    <dbReference type="NCBI Taxonomy" id="6706"/>
    <lineage>
        <taxon>Eukaryota</taxon>
        <taxon>Metazoa</taxon>
        <taxon>Ecdysozoa</taxon>
        <taxon>Arthropoda</taxon>
        <taxon>Crustacea</taxon>
        <taxon>Multicrustacea</taxon>
        <taxon>Malacostraca</taxon>
        <taxon>Eumalacostraca</taxon>
        <taxon>Eucarida</taxon>
        <taxon>Decapoda</taxon>
        <taxon>Pleocyemata</taxon>
        <taxon>Astacidea</taxon>
        <taxon>Nephropoidea</taxon>
        <taxon>Nephropidae</taxon>
        <taxon>Homarus</taxon>
    </lineage>
</organism>
<dbReference type="Proteomes" id="UP000747542">
    <property type="component" value="Unassembled WGS sequence"/>
</dbReference>
<feature type="compositionally biased region" description="Basic and acidic residues" evidence="1">
    <location>
        <begin position="417"/>
        <end position="426"/>
    </location>
</feature>
<dbReference type="AlphaFoldDB" id="A0A8J5N2X4"/>
<protein>
    <submittedName>
        <fullName evidence="3">MICAL-like protein 1-like</fullName>
    </submittedName>
</protein>
<evidence type="ECO:0000313" key="3">
    <source>
        <dbReference type="EMBL" id="KAG7172190.1"/>
    </source>
</evidence>
<evidence type="ECO:0000313" key="4">
    <source>
        <dbReference type="Proteomes" id="UP000747542"/>
    </source>
</evidence>
<feature type="region of interest" description="Disordered" evidence="1">
    <location>
        <begin position="1"/>
        <end position="211"/>
    </location>
</feature>
<accession>A0A8J5N2X4</accession>
<gene>
    <name evidence="3" type="primary">MICALL1-L</name>
    <name evidence="3" type="ORF">Hamer_G009532</name>
</gene>
<feature type="compositionally biased region" description="Polar residues" evidence="1">
    <location>
        <begin position="247"/>
        <end position="271"/>
    </location>
</feature>